<gene>
    <name evidence="2" type="ORF">Nepgr_018821</name>
</gene>
<proteinExistence type="predicted"/>
<evidence type="ECO:0000313" key="3">
    <source>
        <dbReference type="Proteomes" id="UP001279734"/>
    </source>
</evidence>
<dbReference type="Proteomes" id="UP001279734">
    <property type="component" value="Unassembled WGS sequence"/>
</dbReference>
<keyword evidence="1" id="KW-0472">Membrane</keyword>
<sequence>MVTAAALSFSPVTVHSVGPRLCHCGGRNLCPHAGSIMWWFVALCTLPYATVLIATTLSLESTTRDLASLEAVDKQELSSTAEKGAGVQKCGFFHQDDIRVERDQAAGQDIVSYVDIMNRGTNSIDAVSPNNSSADLQKLEDPEAVSMAQLIDCHIVDSILEYHVEIANFRCPAGSNMLDYSRVGMGVVAYIEDLASNGDLVLPLNAIREGVEHLGTSAQKNQTLNGSSFQGVVVDHHGGDHESCSSIGILSHNIDKL</sequence>
<protein>
    <submittedName>
        <fullName evidence="2">Uncharacterized protein</fullName>
    </submittedName>
</protein>
<keyword evidence="3" id="KW-1185">Reference proteome</keyword>
<dbReference type="EMBL" id="BSYO01000017">
    <property type="protein sequence ID" value="GMH16980.1"/>
    <property type="molecule type" value="Genomic_DNA"/>
</dbReference>
<evidence type="ECO:0000256" key="1">
    <source>
        <dbReference type="SAM" id="Phobius"/>
    </source>
</evidence>
<name>A0AAD3XUM4_NEPGR</name>
<dbReference type="AlphaFoldDB" id="A0AAD3XUM4"/>
<evidence type="ECO:0000313" key="2">
    <source>
        <dbReference type="EMBL" id="GMH16980.1"/>
    </source>
</evidence>
<keyword evidence="1" id="KW-0812">Transmembrane</keyword>
<comment type="caution">
    <text evidence="2">The sequence shown here is derived from an EMBL/GenBank/DDBJ whole genome shotgun (WGS) entry which is preliminary data.</text>
</comment>
<feature type="transmembrane region" description="Helical" evidence="1">
    <location>
        <begin position="38"/>
        <end position="59"/>
    </location>
</feature>
<organism evidence="2 3">
    <name type="scientific">Nepenthes gracilis</name>
    <name type="common">Slender pitcher plant</name>
    <dbReference type="NCBI Taxonomy" id="150966"/>
    <lineage>
        <taxon>Eukaryota</taxon>
        <taxon>Viridiplantae</taxon>
        <taxon>Streptophyta</taxon>
        <taxon>Embryophyta</taxon>
        <taxon>Tracheophyta</taxon>
        <taxon>Spermatophyta</taxon>
        <taxon>Magnoliopsida</taxon>
        <taxon>eudicotyledons</taxon>
        <taxon>Gunneridae</taxon>
        <taxon>Pentapetalae</taxon>
        <taxon>Caryophyllales</taxon>
        <taxon>Nepenthaceae</taxon>
        <taxon>Nepenthes</taxon>
    </lineage>
</organism>
<accession>A0AAD3XUM4</accession>
<keyword evidence="1" id="KW-1133">Transmembrane helix</keyword>
<reference evidence="2" key="1">
    <citation type="submission" date="2023-05" db="EMBL/GenBank/DDBJ databases">
        <title>Nepenthes gracilis genome sequencing.</title>
        <authorList>
            <person name="Fukushima K."/>
        </authorList>
    </citation>
    <scope>NUCLEOTIDE SEQUENCE</scope>
    <source>
        <strain evidence="2">SING2019-196</strain>
    </source>
</reference>